<feature type="compositionally biased region" description="Polar residues" evidence="1">
    <location>
        <begin position="260"/>
        <end position="282"/>
    </location>
</feature>
<reference evidence="2 3" key="1">
    <citation type="submission" date="2018-11" db="EMBL/GenBank/DDBJ databases">
        <title>Genome assembly of Steccherinum ochraceum LE-BIN_3174, the white-rot fungus of the Steccherinaceae family (The Residual Polyporoid clade, Polyporales, Basidiomycota).</title>
        <authorList>
            <person name="Fedorova T.V."/>
            <person name="Glazunova O.A."/>
            <person name="Landesman E.O."/>
            <person name="Moiseenko K.V."/>
            <person name="Psurtseva N.V."/>
            <person name="Savinova O.S."/>
            <person name="Shakhova N.V."/>
            <person name="Tyazhelova T.V."/>
            <person name="Vasina D.V."/>
        </authorList>
    </citation>
    <scope>NUCLEOTIDE SEQUENCE [LARGE SCALE GENOMIC DNA]</scope>
    <source>
        <strain evidence="2 3">LE-BIN_3174</strain>
    </source>
</reference>
<feature type="region of interest" description="Disordered" evidence="1">
    <location>
        <begin position="224"/>
        <end position="286"/>
    </location>
</feature>
<comment type="caution">
    <text evidence="2">The sequence shown here is derived from an EMBL/GenBank/DDBJ whole genome shotgun (WGS) entry which is preliminary data.</text>
</comment>
<dbReference type="AlphaFoldDB" id="A0A4R0RQ00"/>
<sequence>MSRLAPPAIALSPSSGPARPSPALRRCLYALLCPLRVLSRLSTRPLVLPPQSPLLVHALQTRVRRPPAIPSSTLAFAPGLVCKERVGWDFENPTPGVTSPVPRLDGVFFRPRLAWAKTLDARESQMRRERHHETPRPSVVGCWCTEVDGCGAGRLLRWMTAEDATQDATDDLSTQRQQVGHAETMALWPDEEEHITPHRLETSTRAPFTHYRYHTSYYLGEPRAYHSHDENRPTAPSTPSSILPSHRAPKPSAARISRSAPLSSKRTPGADSTTFSPSNGTETIPIRAPLKSAQNARFLSLRICDTPRGRTAGAADSKLRGRDVGGP</sequence>
<proteinExistence type="predicted"/>
<name>A0A4R0RQ00_9APHY</name>
<dbReference type="Proteomes" id="UP000292702">
    <property type="component" value="Unassembled WGS sequence"/>
</dbReference>
<evidence type="ECO:0000313" key="2">
    <source>
        <dbReference type="EMBL" id="TCD69253.1"/>
    </source>
</evidence>
<evidence type="ECO:0000256" key="1">
    <source>
        <dbReference type="SAM" id="MobiDB-lite"/>
    </source>
</evidence>
<protein>
    <submittedName>
        <fullName evidence="2">Uncharacterized protein</fullName>
    </submittedName>
</protein>
<keyword evidence="3" id="KW-1185">Reference proteome</keyword>
<feature type="compositionally biased region" description="Basic and acidic residues" evidence="1">
    <location>
        <begin position="317"/>
        <end position="327"/>
    </location>
</feature>
<gene>
    <name evidence="2" type="ORF">EIP91_008356</name>
</gene>
<feature type="region of interest" description="Disordered" evidence="1">
    <location>
        <begin position="1"/>
        <end position="20"/>
    </location>
</feature>
<dbReference type="EMBL" id="RWJN01000046">
    <property type="protein sequence ID" value="TCD69253.1"/>
    <property type="molecule type" value="Genomic_DNA"/>
</dbReference>
<feature type="region of interest" description="Disordered" evidence="1">
    <location>
        <begin position="303"/>
        <end position="327"/>
    </location>
</feature>
<accession>A0A4R0RQ00</accession>
<organism evidence="2 3">
    <name type="scientific">Steccherinum ochraceum</name>
    <dbReference type="NCBI Taxonomy" id="92696"/>
    <lineage>
        <taxon>Eukaryota</taxon>
        <taxon>Fungi</taxon>
        <taxon>Dikarya</taxon>
        <taxon>Basidiomycota</taxon>
        <taxon>Agaricomycotina</taxon>
        <taxon>Agaricomycetes</taxon>
        <taxon>Polyporales</taxon>
        <taxon>Steccherinaceae</taxon>
        <taxon>Steccherinum</taxon>
    </lineage>
</organism>
<evidence type="ECO:0000313" key="3">
    <source>
        <dbReference type="Proteomes" id="UP000292702"/>
    </source>
</evidence>
<feature type="compositionally biased region" description="Polar residues" evidence="1">
    <location>
        <begin position="234"/>
        <end position="243"/>
    </location>
</feature>
<feature type="compositionally biased region" description="Low complexity" evidence="1">
    <location>
        <begin position="10"/>
        <end position="20"/>
    </location>
</feature>